<dbReference type="AlphaFoldDB" id="A0A3P8URJ8"/>
<dbReference type="InterPro" id="IPR053033">
    <property type="entry name" value="Androglobin-like"/>
</dbReference>
<sequence length="182" mass="20909">MSKSQAKKKESSSSSSSKVSVSGALQKCRPPIWPEWNEAELNKEKWDIKPYFEDPEGRIPLPPSLKVHSWKRPTEFIGKTPPVVVGNDPFFDLISPNDHLTCIEMMRWIISEICIVWTLYHNGSAEQDGWKPWEHIYSLCKAAKGHVPLYNQFGKYVVRLYWLVRNTTSPPSFSLGPPSMNY</sequence>
<dbReference type="SUPFAM" id="SSF54001">
    <property type="entry name" value="Cysteine proteinases"/>
    <property type="match status" value="1"/>
</dbReference>
<dbReference type="OMA" id="CEEMSRI"/>
<reference evidence="2" key="3">
    <citation type="submission" date="2025-09" db="UniProtKB">
        <authorList>
            <consortium name="Ensembl"/>
        </authorList>
    </citation>
    <scope>IDENTIFICATION</scope>
</reference>
<evidence type="ECO:0000313" key="2">
    <source>
        <dbReference type="Ensembl" id="ENSCSEP00000004464.1"/>
    </source>
</evidence>
<proteinExistence type="predicted"/>
<dbReference type="PANTHER" id="PTHR46298">
    <property type="entry name" value="ANDROGLOBIN"/>
    <property type="match status" value="1"/>
</dbReference>
<protein>
    <recommendedName>
        <fullName evidence="4">Androglobin</fullName>
    </recommendedName>
</protein>
<dbReference type="STRING" id="244447.ENSCSEP00000004464"/>
<dbReference type="Ensembl" id="ENSCSET00000004520.1">
    <property type="protein sequence ID" value="ENSCSEP00000004464.1"/>
    <property type="gene ID" value="ENSCSEG00000002897.1"/>
</dbReference>
<dbReference type="GeneTree" id="ENSGT00390000014904"/>
<name>A0A3P8URJ8_CYNSE</name>
<evidence type="ECO:0000256" key="1">
    <source>
        <dbReference type="SAM" id="MobiDB-lite"/>
    </source>
</evidence>
<reference evidence="2 3" key="1">
    <citation type="journal article" date="2014" name="Nat. Genet.">
        <title>Whole-genome sequence of a flatfish provides insights into ZW sex chromosome evolution and adaptation to a benthic lifestyle.</title>
        <authorList>
            <person name="Chen S."/>
            <person name="Zhang G."/>
            <person name="Shao C."/>
            <person name="Huang Q."/>
            <person name="Liu G."/>
            <person name="Zhang P."/>
            <person name="Song W."/>
            <person name="An N."/>
            <person name="Chalopin D."/>
            <person name="Volff J.N."/>
            <person name="Hong Y."/>
            <person name="Li Q."/>
            <person name="Sha Z."/>
            <person name="Zhou H."/>
            <person name="Xie M."/>
            <person name="Yu Q."/>
            <person name="Liu Y."/>
            <person name="Xiang H."/>
            <person name="Wang N."/>
            <person name="Wu K."/>
            <person name="Yang C."/>
            <person name="Zhou Q."/>
            <person name="Liao X."/>
            <person name="Yang L."/>
            <person name="Hu Q."/>
            <person name="Zhang J."/>
            <person name="Meng L."/>
            <person name="Jin L."/>
            <person name="Tian Y."/>
            <person name="Lian J."/>
            <person name="Yang J."/>
            <person name="Miao G."/>
            <person name="Liu S."/>
            <person name="Liang Z."/>
            <person name="Yan F."/>
            <person name="Li Y."/>
            <person name="Sun B."/>
            <person name="Zhang H."/>
            <person name="Zhang J."/>
            <person name="Zhu Y."/>
            <person name="Du M."/>
            <person name="Zhao Y."/>
            <person name="Schartl M."/>
            <person name="Tang Q."/>
            <person name="Wang J."/>
        </authorList>
    </citation>
    <scope>NUCLEOTIDE SEQUENCE</scope>
</reference>
<dbReference type="Proteomes" id="UP000265120">
    <property type="component" value="Chromosome 7"/>
</dbReference>
<organism evidence="2 3">
    <name type="scientific">Cynoglossus semilaevis</name>
    <name type="common">Tongue sole</name>
    <dbReference type="NCBI Taxonomy" id="244447"/>
    <lineage>
        <taxon>Eukaryota</taxon>
        <taxon>Metazoa</taxon>
        <taxon>Chordata</taxon>
        <taxon>Craniata</taxon>
        <taxon>Vertebrata</taxon>
        <taxon>Euteleostomi</taxon>
        <taxon>Actinopterygii</taxon>
        <taxon>Neopterygii</taxon>
        <taxon>Teleostei</taxon>
        <taxon>Neoteleostei</taxon>
        <taxon>Acanthomorphata</taxon>
        <taxon>Carangaria</taxon>
        <taxon>Pleuronectiformes</taxon>
        <taxon>Pleuronectoidei</taxon>
        <taxon>Cynoglossidae</taxon>
        <taxon>Cynoglossinae</taxon>
        <taxon>Cynoglossus</taxon>
    </lineage>
</organism>
<feature type="compositionally biased region" description="Low complexity" evidence="1">
    <location>
        <begin position="12"/>
        <end position="22"/>
    </location>
</feature>
<feature type="region of interest" description="Disordered" evidence="1">
    <location>
        <begin position="1"/>
        <end position="25"/>
    </location>
</feature>
<accession>A0A3P8URJ8</accession>
<dbReference type="InParanoid" id="A0A3P8URJ8"/>
<reference evidence="2" key="2">
    <citation type="submission" date="2025-08" db="UniProtKB">
        <authorList>
            <consortium name="Ensembl"/>
        </authorList>
    </citation>
    <scope>IDENTIFICATION</scope>
</reference>
<evidence type="ECO:0000313" key="3">
    <source>
        <dbReference type="Proteomes" id="UP000265120"/>
    </source>
</evidence>
<dbReference type="PANTHER" id="PTHR46298:SF1">
    <property type="entry name" value="ANDROGLOBIN"/>
    <property type="match status" value="1"/>
</dbReference>
<keyword evidence="3" id="KW-1185">Reference proteome</keyword>
<evidence type="ECO:0008006" key="4">
    <source>
        <dbReference type="Google" id="ProtNLM"/>
    </source>
</evidence>
<dbReference type="InterPro" id="IPR038765">
    <property type="entry name" value="Papain-like_cys_pep_sf"/>
</dbReference>